<accession>A0A8J3DW37</accession>
<feature type="transmembrane region" description="Helical" evidence="5">
    <location>
        <begin position="114"/>
        <end position="132"/>
    </location>
</feature>
<feature type="transmembrane region" description="Helical" evidence="5">
    <location>
        <begin position="89"/>
        <end position="107"/>
    </location>
</feature>
<dbReference type="PANTHER" id="PTHR35371">
    <property type="entry name" value="INNER MEMBRANE PROTEIN"/>
    <property type="match status" value="1"/>
</dbReference>
<sequence length="133" mass="14573">MDTSLPTELLVLGWSVVLLLVYIFAHSQSATRDNGLGYNASARDEQKPVSKLTGRLERAKWNFLETYPAFVALALGLVISGQASQWGEIGAILWFVARIIYLPLYAFGVPCVRSLVWAVSLIGLLIMLGSFLG</sequence>
<feature type="transmembrane region" description="Helical" evidence="5">
    <location>
        <begin position="61"/>
        <end position="83"/>
    </location>
</feature>
<dbReference type="PANTHER" id="PTHR35371:SF1">
    <property type="entry name" value="BLR7753 PROTEIN"/>
    <property type="match status" value="1"/>
</dbReference>
<evidence type="ECO:0000256" key="5">
    <source>
        <dbReference type="SAM" id="Phobius"/>
    </source>
</evidence>
<reference evidence="6" key="2">
    <citation type="submission" date="2020-09" db="EMBL/GenBank/DDBJ databases">
        <authorList>
            <person name="Sun Q."/>
            <person name="Kim S."/>
        </authorList>
    </citation>
    <scope>NUCLEOTIDE SEQUENCE</scope>
    <source>
        <strain evidence="6">KCTC 42249</strain>
    </source>
</reference>
<organism evidence="6 7">
    <name type="scientific">Tianweitania populi</name>
    <dbReference type="NCBI Taxonomy" id="1607949"/>
    <lineage>
        <taxon>Bacteria</taxon>
        <taxon>Pseudomonadati</taxon>
        <taxon>Pseudomonadota</taxon>
        <taxon>Alphaproteobacteria</taxon>
        <taxon>Hyphomicrobiales</taxon>
        <taxon>Phyllobacteriaceae</taxon>
        <taxon>Tianweitania</taxon>
    </lineage>
</organism>
<evidence type="ECO:0000313" key="7">
    <source>
        <dbReference type="Proteomes" id="UP000630142"/>
    </source>
</evidence>
<dbReference type="EMBL" id="BMZQ01000002">
    <property type="protein sequence ID" value="GHD18381.1"/>
    <property type="molecule type" value="Genomic_DNA"/>
</dbReference>
<name>A0A8J3DW37_9HYPH</name>
<dbReference type="GO" id="GO:0016020">
    <property type="term" value="C:membrane"/>
    <property type="evidence" value="ECO:0007669"/>
    <property type="project" value="UniProtKB-SubCell"/>
</dbReference>
<keyword evidence="3 5" id="KW-1133">Transmembrane helix</keyword>
<keyword evidence="7" id="KW-1185">Reference proteome</keyword>
<evidence type="ECO:0000256" key="1">
    <source>
        <dbReference type="ARBA" id="ARBA00004370"/>
    </source>
</evidence>
<gene>
    <name evidence="6" type="ORF">GCM10016234_28870</name>
</gene>
<dbReference type="RefSeq" id="WP_189505001.1">
    <property type="nucleotide sequence ID" value="NZ_BMZQ01000002.1"/>
</dbReference>
<evidence type="ECO:0000313" key="6">
    <source>
        <dbReference type="EMBL" id="GHD18381.1"/>
    </source>
</evidence>
<reference evidence="6" key="1">
    <citation type="journal article" date="2014" name="Int. J. Syst. Evol. Microbiol.">
        <title>Complete genome sequence of Corynebacterium casei LMG S-19264T (=DSM 44701T), isolated from a smear-ripened cheese.</title>
        <authorList>
            <consortium name="US DOE Joint Genome Institute (JGI-PGF)"/>
            <person name="Walter F."/>
            <person name="Albersmeier A."/>
            <person name="Kalinowski J."/>
            <person name="Ruckert C."/>
        </authorList>
    </citation>
    <scope>NUCLEOTIDE SEQUENCE</scope>
    <source>
        <strain evidence="6">KCTC 42249</strain>
    </source>
</reference>
<dbReference type="Gene3D" id="1.20.120.550">
    <property type="entry name" value="Membrane associated eicosanoid/glutathione metabolism-like domain"/>
    <property type="match status" value="1"/>
</dbReference>
<dbReference type="Proteomes" id="UP000630142">
    <property type="component" value="Unassembled WGS sequence"/>
</dbReference>
<evidence type="ECO:0000256" key="2">
    <source>
        <dbReference type="ARBA" id="ARBA00022692"/>
    </source>
</evidence>
<protein>
    <submittedName>
        <fullName evidence="6">Membrane protein</fullName>
    </submittedName>
</protein>
<dbReference type="InterPro" id="IPR001129">
    <property type="entry name" value="Membr-assoc_MAPEG"/>
</dbReference>
<dbReference type="SUPFAM" id="SSF161084">
    <property type="entry name" value="MAPEG domain-like"/>
    <property type="match status" value="1"/>
</dbReference>
<comment type="caution">
    <text evidence="6">The sequence shown here is derived from an EMBL/GenBank/DDBJ whole genome shotgun (WGS) entry which is preliminary data.</text>
</comment>
<keyword evidence="2 5" id="KW-0812">Transmembrane</keyword>
<comment type="subcellular location">
    <subcellularLocation>
        <location evidence="1">Membrane</location>
    </subcellularLocation>
</comment>
<feature type="transmembrane region" description="Helical" evidence="5">
    <location>
        <begin position="6"/>
        <end position="25"/>
    </location>
</feature>
<keyword evidence="4 5" id="KW-0472">Membrane</keyword>
<evidence type="ECO:0000256" key="4">
    <source>
        <dbReference type="ARBA" id="ARBA00023136"/>
    </source>
</evidence>
<proteinExistence type="predicted"/>
<dbReference type="AlphaFoldDB" id="A0A8J3DW37"/>
<dbReference type="InterPro" id="IPR023352">
    <property type="entry name" value="MAPEG-like_dom_sf"/>
</dbReference>
<evidence type="ECO:0000256" key="3">
    <source>
        <dbReference type="ARBA" id="ARBA00022989"/>
    </source>
</evidence>
<dbReference type="Pfam" id="PF01124">
    <property type="entry name" value="MAPEG"/>
    <property type="match status" value="1"/>
</dbReference>